<feature type="transmembrane region" description="Helical" evidence="13">
    <location>
        <begin position="56"/>
        <end position="78"/>
    </location>
</feature>
<dbReference type="InterPro" id="IPR002528">
    <property type="entry name" value="MATE_fam"/>
</dbReference>
<dbReference type="PANTHER" id="PTHR43298:SF2">
    <property type="entry name" value="FMN_FAD EXPORTER YEEO-RELATED"/>
    <property type="match status" value="1"/>
</dbReference>
<organism evidence="14 15">
    <name type="scientific">Pseudobutyrivibrio ruminis</name>
    <dbReference type="NCBI Taxonomy" id="46206"/>
    <lineage>
        <taxon>Bacteria</taxon>
        <taxon>Bacillati</taxon>
        <taxon>Bacillota</taxon>
        <taxon>Clostridia</taxon>
        <taxon>Lachnospirales</taxon>
        <taxon>Lachnospiraceae</taxon>
        <taxon>Pseudobutyrivibrio</taxon>
    </lineage>
</organism>
<evidence type="ECO:0000313" key="15">
    <source>
        <dbReference type="Proteomes" id="UP000766246"/>
    </source>
</evidence>
<comment type="caution">
    <text evidence="14">The sequence shown here is derived from an EMBL/GenBank/DDBJ whole genome shotgun (WGS) entry which is preliminary data.</text>
</comment>
<comment type="subcellular location">
    <subcellularLocation>
        <location evidence="2">Cell membrane</location>
        <topology evidence="2">Multi-pass membrane protein</topology>
    </subcellularLocation>
</comment>
<feature type="transmembrane region" description="Helical" evidence="13">
    <location>
        <begin position="171"/>
        <end position="191"/>
    </location>
</feature>
<feature type="transmembrane region" description="Helical" evidence="13">
    <location>
        <begin position="403"/>
        <end position="420"/>
    </location>
</feature>
<feature type="transmembrane region" description="Helical" evidence="13">
    <location>
        <begin position="284"/>
        <end position="305"/>
    </location>
</feature>
<evidence type="ECO:0000256" key="12">
    <source>
        <dbReference type="ARBA" id="ARBA00031636"/>
    </source>
</evidence>
<keyword evidence="8 13" id="KW-0812">Transmembrane</keyword>
<evidence type="ECO:0000256" key="3">
    <source>
        <dbReference type="ARBA" id="ARBA00010199"/>
    </source>
</evidence>
<keyword evidence="5" id="KW-0813">Transport</keyword>
<evidence type="ECO:0000256" key="2">
    <source>
        <dbReference type="ARBA" id="ARBA00004651"/>
    </source>
</evidence>
<evidence type="ECO:0000256" key="4">
    <source>
        <dbReference type="ARBA" id="ARBA00020268"/>
    </source>
</evidence>
<evidence type="ECO:0000256" key="6">
    <source>
        <dbReference type="ARBA" id="ARBA00022449"/>
    </source>
</evidence>
<feature type="transmembrane region" description="Helical" evidence="13">
    <location>
        <begin position="140"/>
        <end position="159"/>
    </location>
</feature>
<gene>
    <name evidence="14" type="ORF">E7272_14020</name>
</gene>
<evidence type="ECO:0000256" key="11">
    <source>
        <dbReference type="ARBA" id="ARBA00023136"/>
    </source>
</evidence>
<dbReference type="AlphaFoldDB" id="A0A927YNK9"/>
<dbReference type="GO" id="GO:0006811">
    <property type="term" value="P:monoatomic ion transport"/>
    <property type="evidence" value="ECO:0007669"/>
    <property type="project" value="UniProtKB-KW"/>
</dbReference>
<evidence type="ECO:0000313" key="14">
    <source>
        <dbReference type="EMBL" id="MBE5920939.1"/>
    </source>
</evidence>
<keyword evidence="9 13" id="KW-1133">Transmembrane helix</keyword>
<evidence type="ECO:0000256" key="8">
    <source>
        <dbReference type="ARBA" id="ARBA00022692"/>
    </source>
</evidence>
<evidence type="ECO:0000256" key="9">
    <source>
        <dbReference type="ARBA" id="ARBA00022989"/>
    </source>
</evidence>
<feature type="transmembrane region" description="Helical" evidence="13">
    <location>
        <begin position="326"/>
        <end position="354"/>
    </location>
</feature>
<reference evidence="14" key="1">
    <citation type="submission" date="2019-04" db="EMBL/GenBank/DDBJ databases">
        <title>Evolution of Biomass-Degrading Anaerobic Consortia Revealed by Metagenomics.</title>
        <authorList>
            <person name="Peng X."/>
        </authorList>
    </citation>
    <scope>NUCLEOTIDE SEQUENCE</scope>
    <source>
        <strain evidence="14">SIG311</strain>
    </source>
</reference>
<feature type="transmembrane region" description="Helical" evidence="13">
    <location>
        <begin position="203"/>
        <end position="224"/>
    </location>
</feature>
<evidence type="ECO:0000256" key="5">
    <source>
        <dbReference type="ARBA" id="ARBA00022448"/>
    </source>
</evidence>
<dbReference type="GO" id="GO:0015297">
    <property type="term" value="F:antiporter activity"/>
    <property type="evidence" value="ECO:0007669"/>
    <property type="project" value="UniProtKB-KW"/>
</dbReference>
<feature type="transmembrane region" description="Helical" evidence="13">
    <location>
        <begin position="360"/>
        <end position="382"/>
    </location>
</feature>
<name>A0A927YNK9_9FIRM</name>
<dbReference type="InterPro" id="IPR050222">
    <property type="entry name" value="MATE_MdtK"/>
</dbReference>
<keyword evidence="10" id="KW-0406">Ion transport</keyword>
<evidence type="ECO:0000256" key="13">
    <source>
        <dbReference type="SAM" id="Phobius"/>
    </source>
</evidence>
<dbReference type="PANTHER" id="PTHR43298">
    <property type="entry name" value="MULTIDRUG RESISTANCE PROTEIN NORM-RELATED"/>
    <property type="match status" value="1"/>
</dbReference>
<dbReference type="Pfam" id="PF01554">
    <property type="entry name" value="MatE"/>
    <property type="match status" value="2"/>
</dbReference>
<proteinExistence type="inferred from homology"/>
<dbReference type="GO" id="GO:0005886">
    <property type="term" value="C:plasma membrane"/>
    <property type="evidence" value="ECO:0007669"/>
    <property type="project" value="UniProtKB-SubCell"/>
</dbReference>
<evidence type="ECO:0000256" key="7">
    <source>
        <dbReference type="ARBA" id="ARBA00022475"/>
    </source>
</evidence>
<feature type="transmembrane region" description="Helical" evidence="13">
    <location>
        <begin position="98"/>
        <end position="120"/>
    </location>
</feature>
<dbReference type="PIRSF" id="PIRSF006603">
    <property type="entry name" value="DinF"/>
    <property type="match status" value="1"/>
</dbReference>
<accession>A0A927YNK9</accession>
<comment type="function">
    <text evidence="1">Multidrug efflux pump.</text>
</comment>
<comment type="similarity">
    <text evidence="3">Belongs to the multi antimicrobial extrusion (MATE) (TC 2.A.66.1) family.</text>
</comment>
<dbReference type="EMBL" id="SVER01000064">
    <property type="protein sequence ID" value="MBE5920939.1"/>
    <property type="molecule type" value="Genomic_DNA"/>
</dbReference>
<dbReference type="GO" id="GO:0042910">
    <property type="term" value="F:xenobiotic transmembrane transporter activity"/>
    <property type="evidence" value="ECO:0007669"/>
    <property type="project" value="InterPro"/>
</dbReference>
<evidence type="ECO:0000256" key="1">
    <source>
        <dbReference type="ARBA" id="ARBA00003408"/>
    </source>
</evidence>
<dbReference type="NCBIfam" id="TIGR00797">
    <property type="entry name" value="matE"/>
    <property type="match status" value="1"/>
</dbReference>
<keyword evidence="6" id="KW-0050">Antiport</keyword>
<evidence type="ECO:0000256" key="10">
    <source>
        <dbReference type="ARBA" id="ARBA00023065"/>
    </source>
</evidence>
<dbReference type="InterPro" id="IPR048279">
    <property type="entry name" value="MdtK-like"/>
</dbReference>
<sequence length="482" mass="52806">MRQKNKIIGNRKFYMKALTIAVPIMLQQLIQSMVSLIDNFMVSGLGDISMSGVNVAGQVMFVFMIFTNTICMSSGIFLTQFYGAQDKKGMQQAFMFKLLIGLLAFVPYLLVCVVFPRSVLSLMLIGNTQAGLILDEAVCYVKIMAIIGVPFTCSVCIASSLRDMGEVRIPLYVTIVATLINTIFNYLLIYGHFGFPALGVRGAAYATVIARTVEFVIFAVVYVLKNPDFAVRFGSKYRIDTTLFKEIIKKGSLMLFCEMTWVLSETVTTAIYNGRGGADVVSGMASSFAIANLFFVAFGGIYSATSVIIGRTLGEGNLEEARRQKNWLLSGAVTFGVAMTFVGFGTTAIIPIVFGKLSVNAIAICRSMVIMMSFFMPAWVLINAQQAVARAGGDTKMGAYADASITIVIMLPMLFALAKFTNIGPVQMYLSVKLLDVIKITIFHFWLKKERWLNNLTEIGNEQDSVNANDEVVESGIAVKSV</sequence>
<protein>
    <recommendedName>
        <fullName evidence="4">Probable multidrug resistance protein NorM</fullName>
    </recommendedName>
    <alternativeName>
        <fullName evidence="12">Multidrug-efflux transporter</fullName>
    </alternativeName>
</protein>
<keyword evidence="7" id="KW-1003">Cell membrane</keyword>
<keyword evidence="11 13" id="KW-0472">Membrane</keyword>
<dbReference type="Proteomes" id="UP000766246">
    <property type="component" value="Unassembled WGS sequence"/>
</dbReference>